<dbReference type="Proteomes" id="UP000314980">
    <property type="component" value="Unassembled WGS sequence"/>
</dbReference>
<dbReference type="PRINTS" id="PR01908">
    <property type="entry name" value="ADSPHPHTASE"/>
</dbReference>
<evidence type="ECO:0000256" key="8">
    <source>
        <dbReference type="ARBA" id="ARBA00022912"/>
    </source>
</evidence>
<dbReference type="GO" id="GO:0004725">
    <property type="term" value="F:protein tyrosine phosphatase activity"/>
    <property type="evidence" value="ECO:0007669"/>
    <property type="project" value="UniProtKB-EC"/>
</dbReference>
<dbReference type="Ensembl" id="ENSLCAT00010005124.1">
    <property type="protein sequence ID" value="ENSLCAP00010004995.1"/>
    <property type="gene ID" value="ENSLCAG00010002526.1"/>
</dbReference>
<evidence type="ECO:0000256" key="16">
    <source>
        <dbReference type="PIRSR" id="PIRSR620405-1"/>
    </source>
</evidence>
<dbReference type="EC" id="3.1.3.16" evidence="5"/>
<dbReference type="GO" id="GO:0008138">
    <property type="term" value="F:protein tyrosine/serine/threonine phosphatase activity"/>
    <property type="evidence" value="ECO:0007669"/>
    <property type="project" value="InterPro"/>
</dbReference>
<dbReference type="SMART" id="SM00195">
    <property type="entry name" value="DSPc"/>
    <property type="match status" value="1"/>
</dbReference>
<dbReference type="GO" id="GO:0005737">
    <property type="term" value="C:cytoplasm"/>
    <property type="evidence" value="ECO:0007669"/>
    <property type="project" value="UniProtKB-SubCell"/>
</dbReference>
<proteinExistence type="inferred from homology"/>
<dbReference type="GO" id="GO:0005634">
    <property type="term" value="C:nucleus"/>
    <property type="evidence" value="ECO:0007669"/>
    <property type="project" value="UniProtKB-SubCell"/>
</dbReference>
<evidence type="ECO:0000256" key="5">
    <source>
        <dbReference type="ARBA" id="ARBA00013081"/>
    </source>
</evidence>
<dbReference type="PROSITE" id="PS50054">
    <property type="entry name" value="TYR_PHOSPHATASE_DUAL"/>
    <property type="match status" value="1"/>
</dbReference>
<dbReference type="InterPro" id="IPR000387">
    <property type="entry name" value="Tyr_Pase_dom"/>
</dbReference>
<evidence type="ECO:0000259" key="18">
    <source>
        <dbReference type="PROSITE" id="PS50056"/>
    </source>
</evidence>
<evidence type="ECO:0000256" key="7">
    <source>
        <dbReference type="ARBA" id="ARBA00022801"/>
    </source>
</evidence>
<evidence type="ECO:0000256" key="10">
    <source>
        <dbReference type="ARBA" id="ARBA00023845"/>
    </source>
</evidence>
<dbReference type="PROSITE" id="PS00383">
    <property type="entry name" value="TYR_PHOSPHATASE_1"/>
    <property type="match status" value="1"/>
</dbReference>
<evidence type="ECO:0000256" key="3">
    <source>
        <dbReference type="ARBA" id="ARBA00008601"/>
    </source>
</evidence>
<dbReference type="InterPro" id="IPR000340">
    <property type="entry name" value="Dual-sp_phosphatase_cat-dom"/>
</dbReference>
<dbReference type="Pfam" id="PF00782">
    <property type="entry name" value="DSPc"/>
    <property type="match status" value="1"/>
</dbReference>
<comment type="catalytic activity">
    <reaction evidence="13">
        <text>O-phospho-L-seryl-[protein] + H2O = L-seryl-[protein] + phosphate</text>
        <dbReference type="Rhea" id="RHEA:20629"/>
        <dbReference type="Rhea" id="RHEA-COMP:9863"/>
        <dbReference type="Rhea" id="RHEA-COMP:11604"/>
        <dbReference type="ChEBI" id="CHEBI:15377"/>
        <dbReference type="ChEBI" id="CHEBI:29999"/>
        <dbReference type="ChEBI" id="CHEBI:43474"/>
        <dbReference type="ChEBI" id="CHEBI:83421"/>
        <dbReference type="EC" id="3.1.3.16"/>
    </reaction>
</comment>
<feature type="domain" description="Tyrosine specific protein phosphatases" evidence="18">
    <location>
        <begin position="168"/>
        <end position="225"/>
    </location>
</feature>
<dbReference type="PANTHER" id="PTHR45682:SF3">
    <property type="entry name" value="DUAL SPECIFICITY PROTEIN PHOSPHATASE"/>
    <property type="match status" value="1"/>
</dbReference>
<evidence type="ECO:0000256" key="12">
    <source>
        <dbReference type="ARBA" id="ARBA00045755"/>
    </source>
</evidence>
<protein>
    <recommendedName>
        <fullName evidence="10">Dual specificity phosphatase 29</fullName>
        <ecNumber evidence="5">3.1.3.16</ecNumber>
        <ecNumber evidence="4">3.1.3.48</ecNumber>
    </recommendedName>
    <alternativeName>
        <fullName evidence="11">Dual specificity phosphatase DUPD1</fullName>
    </alternativeName>
</protein>
<dbReference type="GO" id="GO:0043409">
    <property type="term" value="P:negative regulation of MAPK cascade"/>
    <property type="evidence" value="ECO:0007669"/>
    <property type="project" value="TreeGrafter"/>
</dbReference>
<evidence type="ECO:0000256" key="2">
    <source>
        <dbReference type="ARBA" id="ARBA00004496"/>
    </source>
</evidence>
<evidence type="ECO:0000256" key="1">
    <source>
        <dbReference type="ARBA" id="ARBA00004123"/>
    </source>
</evidence>
<evidence type="ECO:0000256" key="6">
    <source>
        <dbReference type="ARBA" id="ARBA00022490"/>
    </source>
</evidence>
<dbReference type="FunFam" id="3.90.190.10:FF:000037">
    <property type="entry name" value="dual specificity protein phosphatase 26"/>
    <property type="match status" value="1"/>
</dbReference>
<dbReference type="InterPro" id="IPR016130">
    <property type="entry name" value="Tyr_Pase_AS"/>
</dbReference>
<reference evidence="19" key="3">
    <citation type="submission" date="2025-09" db="UniProtKB">
        <authorList>
            <consortium name="Ensembl"/>
        </authorList>
    </citation>
    <scope>IDENTIFICATION</scope>
</reference>
<gene>
    <name evidence="19" type="primary">DUSP13A</name>
</gene>
<dbReference type="AlphaFoldDB" id="A0A4W6C2C6"/>
<evidence type="ECO:0000313" key="19">
    <source>
        <dbReference type="Ensembl" id="ENSLCAP00010004995.1"/>
    </source>
</evidence>
<dbReference type="SUPFAM" id="SSF52799">
    <property type="entry name" value="(Phosphotyrosine protein) phosphatases II"/>
    <property type="match status" value="1"/>
</dbReference>
<feature type="active site" description="Phosphocysteine intermediate" evidence="16">
    <location>
        <position position="191"/>
    </location>
</feature>
<dbReference type="InterPro" id="IPR020422">
    <property type="entry name" value="TYR_PHOSPHATASE_DUAL_dom"/>
</dbReference>
<dbReference type="Gene3D" id="3.90.190.10">
    <property type="entry name" value="Protein tyrosine phosphatase superfamily"/>
    <property type="match status" value="1"/>
</dbReference>
<dbReference type="STRING" id="8187.ENSLCAP00010004995"/>
<dbReference type="InParanoid" id="A0A4W6C2C6"/>
<reference evidence="20" key="1">
    <citation type="submission" date="2015-09" db="EMBL/GenBank/DDBJ databases">
        <authorList>
            <person name="Sai Rama Sridatta P."/>
        </authorList>
    </citation>
    <scope>NUCLEOTIDE SEQUENCE [LARGE SCALE GENOMIC DNA]</scope>
</reference>
<evidence type="ECO:0000313" key="20">
    <source>
        <dbReference type="Proteomes" id="UP000314980"/>
    </source>
</evidence>
<comment type="catalytic activity">
    <reaction evidence="15">
        <text>O-phospho-L-tyrosyl-[protein] + H2O = L-tyrosyl-[protein] + phosphate</text>
        <dbReference type="Rhea" id="RHEA:10684"/>
        <dbReference type="Rhea" id="RHEA-COMP:10136"/>
        <dbReference type="Rhea" id="RHEA-COMP:20101"/>
        <dbReference type="ChEBI" id="CHEBI:15377"/>
        <dbReference type="ChEBI" id="CHEBI:43474"/>
        <dbReference type="ChEBI" id="CHEBI:46858"/>
        <dbReference type="ChEBI" id="CHEBI:61978"/>
        <dbReference type="EC" id="3.1.3.48"/>
    </reaction>
</comment>
<feature type="domain" description="Tyrosine-protein phosphatase" evidence="17">
    <location>
        <begin position="99"/>
        <end position="246"/>
    </location>
</feature>
<sequence length="248" mass="28064">MSAIAAHVKSVSRGLALAGQQWHLLVEIGTAASSILLYWDCYDENQILPCAVKDHKIRKRDRKSDVLYKPFKENNAVSPATPSVKELVKVLYGGKRFGNHVDEVWPNLFIGDMSVANDRYSLWKLGITHVLNAAHGRMHCQGSHDFYGSTVEYYGVPADDSPSFDLSRYFFPSAEYIRNALDMTARVFVHCAVGVSRSASLVLAYLMIHHHYTLLEAINKVKEHRWIFPNTGFLKQLRALDVKLRKTS</sequence>
<dbReference type="GeneTree" id="ENSGT00940000162682"/>
<dbReference type="PROSITE" id="PS50056">
    <property type="entry name" value="TYR_PHOSPHATASE_2"/>
    <property type="match status" value="1"/>
</dbReference>
<reference evidence="19" key="2">
    <citation type="submission" date="2025-08" db="UniProtKB">
        <authorList>
            <consortium name="Ensembl"/>
        </authorList>
    </citation>
    <scope>IDENTIFICATION</scope>
</reference>
<organism evidence="19 20">
    <name type="scientific">Lates calcarifer</name>
    <name type="common">Barramundi</name>
    <name type="synonym">Holocentrus calcarifer</name>
    <dbReference type="NCBI Taxonomy" id="8187"/>
    <lineage>
        <taxon>Eukaryota</taxon>
        <taxon>Metazoa</taxon>
        <taxon>Chordata</taxon>
        <taxon>Craniata</taxon>
        <taxon>Vertebrata</taxon>
        <taxon>Euteleostomi</taxon>
        <taxon>Actinopterygii</taxon>
        <taxon>Neopterygii</taxon>
        <taxon>Teleostei</taxon>
        <taxon>Neoteleostei</taxon>
        <taxon>Acanthomorphata</taxon>
        <taxon>Carangaria</taxon>
        <taxon>Carangaria incertae sedis</taxon>
        <taxon>Centropomidae</taxon>
        <taxon>Lates</taxon>
    </lineage>
</organism>
<evidence type="ECO:0000256" key="13">
    <source>
        <dbReference type="ARBA" id="ARBA00047761"/>
    </source>
</evidence>
<comment type="subcellular location">
    <subcellularLocation>
        <location evidence="2">Cytoplasm</location>
    </subcellularLocation>
    <subcellularLocation>
        <location evidence="1">Nucleus</location>
    </subcellularLocation>
</comment>
<dbReference type="GO" id="GO:0033549">
    <property type="term" value="F:MAP kinase phosphatase activity"/>
    <property type="evidence" value="ECO:0007669"/>
    <property type="project" value="TreeGrafter"/>
</dbReference>
<keyword evidence="9" id="KW-0539">Nucleus</keyword>
<evidence type="ECO:0000256" key="15">
    <source>
        <dbReference type="ARBA" id="ARBA00051722"/>
    </source>
</evidence>
<keyword evidence="7" id="KW-0378">Hydrolase</keyword>
<dbReference type="PRINTS" id="PR01909">
    <property type="entry name" value="ADSPHPHTASEA"/>
</dbReference>
<evidence type="ECO:0000259" key="17">
    <source>
        <dbReference type="PROSITE" id="PS50054"/>
    </source>
</evidence>
<dbReference type="EC" id="3.1.3.48" evidence="4"/>
<evidence type="ECO:0000256" key="11">
    <source>
        <dbReference type="ARBA" id="ARBA00033152"/>
    </source>
</evidence>
<comment type="similarity">
    <text evidence="3">Belongs to the protein-tyrosine phosphatase family. Non-receptor class dual specificity subfamily.</text>
</comment>
<keyword evidence="20" id="KW-1185">Reference proteome</keyword>
<comment type="catalytic activity">
    <reaction evidence="14">
        <text>O-phospho-L-threonyl-[protein] + H2O = L-threonyl-[protein] + phosphate</text>
        <dbReference type="Rhea" id="RHEA:47004"/>
        <dbReference type="Rhea" id="RHEA-COMP:11060"/>
        <dbReference type="Rhea" id="RHEA-COMP:11605"/>
        <dbReference type="ChEBI" id="CHEBI:15377"/>
        <dbReference type="ChEBI" id="CHEBI:30013"/>
        <dbReference type="ChEBI" id="CHEBI:43474"/>
        <dbReference type="ChEBI" id="CHEBI:61977"/>
        <dbReference type="EC" id="3.1.3.16"/>
    </reaction>
</comment>
<dbReference type="InterPro" id="IPR020405">
    <property type="entry name" value="Atypical_DUSP_subfamA"/>
</dbReference>
<evidence type="ECO:0000256" key="9">
    <source>
        <dbReference type="ARBA" id="ARBA00023242"/>
    </source>
</evidence>
<dbReference type="PANTHER" id="PTHR45682">
    <property type="entry name" value="AGAP008228-PA"/>
    <property type="match status" value="1"/>
</dbReference>
<evidence type="ECO:0000256" key="14">
    <source>
        <dbReference type="ARBA" id="ARBA00048336"/>
    </source>
</evidence>
<comment type="function">
    <text evidence="12">Dual specificity phosphatase able to dephosphorylate phosphotyrosine, phosphoserine and phosphothreonine residues within the same substrate, with a preference for phosphotyrosine as a substrate. Involved in the modulation of AMPK and MAPK1/2 signaling pathways.</text>
</comment>
<keyword evidence="6" id="KW-0963">Cytoplasm</keyword>
<keyword evidence="8" id="KW-0904">Protein phosphatase</keyword>
<dbReference type="InterPro" id="IPR029021">
    <property type="entry name" value="Prot-tyrosine_phosphatase-like"/>
</dbReference>
<evidence type="ECO:0000256" key="4">
    <source>
        <dbReference type="ARBA" id="ARBA00013064"/>
    </source>
</evidence>
<dbReference type="GO" id="GO:0004722">
    <property type="term" value="F:protein serine/threonine phosphatase activity"/>
    <property type="evidence" value="ECO:0007669"/>
    <property type="project" value="UniProtKB-EC"/>
</dbReference>
<accession>A0A4W6C2C6</accession>
<name>A0A4W6C2C6_LATCA</name>